<evidence type="ECO:0000313" key="2">
    <source>
        <dbReference type="Proteomes" id="UP000030645"/>
    </source>
</evidence>
<accession>W9SSU2</accession>
<dbReference type="EMBL" id="KE346039">
    <property type="protein sequence ID" value="EXC24972.1"/>
    <property type="molecule type" value="Genomic_DNA"/>
</dbReference>
<reference evidence="2" key="1">
    <citation type="submission" date="2013-01" db="EMBL/GenBank/DDBJ databases">
        <title>Draft Genome Sequence of a Mulberry Tree, Morus notabilis C.K. Schneid.</title>
        <authorList>
            <person name="He N."/>
            <person name="Zhao S."/>
        </authorList>
    </citation>
    <scope>NUCLEOTIDE SEQUENCE</scope>
</reference>
<dbReference type="AlphaFoldDB" id="W9SSU2"/>
<proteinExistence type="predicted"/>
<name>W9SSU2_9ROSA</name>
<protein>
    <submittedName>
        <fullName evidence="1">Uncharacterized protein</fullName>
    </submittedName>
</protein>
<keyword evidence="2" id="KW-1185">Reference proteome</keyword>
<gene>
    <name evidence="1" type="ORF">L484_009261</name>
</gene>
<organism evidence="1 2">
    <name type="scientific">Morus notabilis</name>
    <dbReference type="NCBI Taxonomy" id="981085"/>
    <lineage>
        <taxon>Eukaryota</taxon>
        <taxon>Viridiplantae</taxon>
        <taxon>Streptophyta</taxon>
        <taxon>Embryophyta</taxon>
        <taxon>Tracheophyta</taxon>
        <taxon>Spermatophyta</taxon>
        <taxon>Magnoliopsida</taxon>
        <taxon>eudicotyledons</taxon>
        <taxon>Gunneridae</taxon>
        <taxon>Pentapetalae</taxon>
        <taxon>rosids</taxon>
        <taxon>fabids</taxon>
        <taxon>Rosales</taxon>
        <taxon>Moraceae</taxon>
        <taxon>Moreae</taxon>
        <taxon>Morus</taxon>
    </lineage>
</organism>
<sequence>MYDDIIQLLYSKYVNGVDRTSVRGLQIALLKHVSHSKLAFRLKITSSNFGESCRFRVSFRIRFRVDQKVLNQSELLSEQSLKTTLTREVFTLSYDVFAHTKGVIFHVGSMHVGVEVFPSKSCQSCLIGLDSMP</sequence>
<dbReference type="Proteomes" id="UP000030645">
    <property type="component" value="Unassembled WGS sequence"/>
</dbReference>
<evidence type="ECO:0000313" key="1">
    <source>
        <dbReference type="EMBL" id="EXC24972.1"/>
    </source>
</evidence>